<evidence type="ECO:0000313" key="10">
    <source>
        <dbReference type="EMBL" id="SFD31645.1"/>
    </source>
</evidence>
<accession>A0A1I1RBK1</accession>
<dbReference type="GO" id="GO:0006310">
    <property type="term" value="P:DNA recombination"/>
    <property type="evidence" value="ECO:0007669"/>
    <property type="project" value="InterPro"/>
</dbReference>
<name>A0A1I1RBK1_9LACO</name>
<comment type="similarity">
    <text evidence="1">Belongs to the RecJ family.</text>
</comment>
<dbReference type="PANTHER" id="PTHR30255">
    <property type="entry name" value="SINGLE-STRANDED-DNA-SPECIFIC EXONUCLEASE RECJ"/>
    <property type="match status" value="1"/>
</dbReference>
<evidence type="ECO:0000313" key="11">
    <source>
        <dbReference type="Proteomes" id="UP000199599"/>
    </source>
</evidence>
<dbReference type="AlphaFoldDB" id="A0A1I1RBK1"/>
<dbReference type="GO" id="GO:0003676">
    <property type="term" value="F:nucleic acid binding"/>
    <property type="evidence" value="ECO:0007669"/>
    <property type="project" value="InterPro"/>
</dbReference>
<evidence type="ECO:0000256" key="4">
    <source>
        <dbReference type="ARBA" id="ARBA00022801"/>
    </source>
</evidence>
<proteinExistence type="inferred from homology"/>
<dbReference type="Proteomes" id="UP000199599">
    <property type="component" value="Unassembled WGS sequence"/>
</dbReference>
<dbReference type="Pfam" id="PF10141">
    <property type="entry name" value="ssDNA-exonuc_C"/>
    <property type="match status" value="1"/>
</dbReference>
<dbReference type="InterPro" id="IPR004610">
    <property type="entry name" value="RecJ"/>
</dbReference>
<evidence type="ECO:0000256" key="1">
    <source>
        <dbReference type="ARBA" id="ARBA00005915"/>
    </source>
</evidence>
<dbReference type="Gene3D" id="3.90.1640.30">
    <property type="match status" value="1"/>
</dbReference>
<dbReference type="InterPro" id="IPR001667">
    <property type="entry name" value="DDH_dom"/>
</dbReference>
<evidence type="ECO:0000259" key="6">
    <source>
        <dbReference type="Pfam" id="PF01368"/>
    </source>
</evidence>
<keyword evidence="4" id="KW-0378">Hydrolase</keyword>
<protein>
    <recommendedName>
        <fullName evidence="2">Single-stranded-DNA-specific exonuclease RecJ</fullName>
    </recommendedName>
</protein>
<dbReference type="STRING" id="1505723.SAMN04487792_0303"/>
<evidence type="ECO:0000256" key="2">
    <source>
        <dbReference type="ARBA" id="ARBA00019841"/>
    </source>
</evidence>
<feature type="domain" description="Single-stranded-DNA-specific exonuclease RecJ C-terminal" evidence="8">
    <location>
        <begin position="564"/>
        <end position="750"/>
    </location>
</feature>
<dbReference type="Pfam" id="PF17768">
    <property type="entry name" value="RecJ_OB"/>
    <property type="match status" value="1"/>
</dbReference>
<dbReference type="Pfam" id="PF02272">
    <property type="entry name" value="DHHA1"/>
    <property type="match status" value="1"/>
</dbReference>
<dbReference type="GO" id="GO:0006281">
    <property type="term" value="P:DNA repair"/>
    <property type="evidence" value="ECO:0007669"/>
    <property type="project" value="InterPro"/>
</dbReference>
<dbReference type="EMBL" id="FOMN01000001">
    <property type="protein sequence ID" value="SFD31645.1"/>
    <property type="molecule type" value="Genomic_DNA"/>
</dbReference>
<keyword evidence="5 10" id="KW-0269">Exonuclease</keyword>
<sequence>MIKWKERTSKELAPELVEKYQLKPIAAKLFALRNLNTVEKLEYWLNATEEDLADPNLMHDMAKAVARINLAIEHNEKITIYGDYDADGITATAIMMETLEILGADVHYFIPNRFEDGYGPNLAAYKKIVANGTNLIITVDNGITGVEEVAYAKYKGVDTIITDHHKMQENVPDCYALVHCNYPGQKYPFDDYCGAGVAYTICRELMQDPMPELLELAMIGTIGDMVKVSGEGHIVVKRGLEVLNQTDRPGLKALIKNSGLQSGQIDENDVGFNITPRLNAVGRLDNASLAVELLLCESEAEAQKIADKIENLNEQRKDLTAKVYKACLQQVKVNNWQSRETLVIYSADFHEGVLGLVANKIAEELHKPTIILTKNRAGIIKGSGRSVANFNIFNALDSLKQNLFLKFGGHDFACGLSMEESKIATLRTEFEASYDIHESTVVKYYDFELPFTHLSLDIMHQINQVGPYGTDNVKPIFSISNLEISSCFFMGKDKNHIKLTLSQKNNKLEVVGFNKKYITKGLLPYINQLFIQLGENNYRNQVKLQGIIEGIVFSAPKFLFSTPVIDLRQEKHIMGFADRYLLFDKQNLEVANNSFDIDSKKITLIDEYDNDSDREVVVFLDTPHNQVELDQALSKNYKQLYLRFLLDQLPIKLMPAKKYFEVLLKYVYQHPGLEINEYRQVAPFLGIDYQNILFIMRVFYELKFITIKQNKIWGIKNPEKKALTASKYFCAIQSQLNFIQQLRQMPSEKLLMYVNQQLKNNN</sequence>
<dbReference type="PANTHER" id="PTHR30255:SF2">
    <property type="entry name" value="SINGLE-STRANDED-DNA-SPECIFIC EXONUCLEASE RECJ"/>
    <property type="match status" value="1"/>
</dbReference>
<organism evidence="10 11">
    <name type="scientific">Lactobacillus bombicola</name>
    <dbReference type="NCBI Taxonomy" id="1505723"/>
    <lineage>
        <taxon>Bacteria</taxon>
        <taxon>Bacillati</taxon>
        <taxon>Bacillota</taxon>
        <taxon>Bacilli</taxon>
        <taxon>Lactobacillales</taxon>
        <taxon>Lactobacillaceae</taxon>
        <taxon>Lactobacillus</taxon>
    </lineage>
</organism>
<feature type="domain" description="DDH" evidence="6">
    <location>
        <begin position="77"/>
        <end position="221"/>
    </location>
</feature>
<evidence type="ECO:0000256" key="3">
    <source>
        <dbReference type="ARBA" id="ARBA00022722"/>
    </source>
</evidence>
<reference evidence="11" key="1">
    <citation type="submission" date="2016-10" db="EMBL/GenBank/DDBJ databases">
        <authorList>
            <person name="Varghese N."/>
            <person name="Submissions S."/>
        </authorList>
    </citation>
    <scope>NUCLEOTIDE SEQUENCE [LARGE SCALE GENOMIC DNA]</scope>
    <source>
        <strain evidence="11">R-53102</strain>
    </source>
</reference>
<evidence type="ECO:0000259" key="8">
    <source>
        <dbReference type="Pfam" id="PF10141"/>
    </source>
</evidence>
<feature type="domain" description="DHHA1" evidence="7">
    <location>
        <begin position="343"/>
        <end position="431"/>
    </location>
</feature>
<feature type="domain" description="RecJ OB" evidence="9">
    <location>
        <begin position="445"/>
        <end position="549"/>
    </location>
</feature>
<keyword evidence="3" id="KW-0540">Nuclease</keyword>
<dbReference type="InterPro" id="IPR038763">
    <property type="entry name" value="DHH_sf"/>
</dbReference>
<gene>
    <name evidence="10" type="ORF">SAMN04487792_0303</name>
</gene>
<dbReference type="Pfam" id="PF01368">
    <property type="entry name" value="DHH"/>
    <property type="match status" value="1"/>
</dbReference>
<evidence type="ECO:0000259" key="7">
    <source>
        <dbReference type="Pfam" id="PF02272"/>
    </source>
</evidence>
<evidence type="ECO:0000256" key="5">
    <source>
        <dbReference type="ARBA" id="ARBA00022839"/>
    </source>
</evidence>
<dbReference type="InterPro" id="IPR051673">
    <property type="entry name" value="SSDNA_exonuclease_RecJ"/>
</dbReference>
<dbReference type="InterPro" id="IPR003156">
    <property type="entry name" value="DHHA1_dom"/>
</dbReference>
<dbReference type="InterPro" id="IPR041122">
    <property type="entry name" value="RecJ_OB"/>
</dbReference>
<dbReference type="Gene3D" id="3.10.310.30">
    <property type="match status" value="1"/>
</dbReference>
<dbReference type="SUPFAM" id="SSF64182">
    <property type="entry name" value="DHH phosphoesterases"/>
    <property type="match status" value="1"/>
</dbReference>
<dbReference type="NCBIfam" id="TIGR00644">
    <property type="entry name" value="recJ"/>
    <property type="match status" value="1"/>
</dbReference>
<evidence type="ECO:0000259" key="9">
    <source>
        <dbReference type="Pfam" id="PF17768"/>
    </source>
</evidence>
<dbReference type="GO" id="GO:0008409">
    <property type="term" value="F:5'-3' exonuclease activity"/>
    <property type="evidence" value="ECO:0007669"/>
    <property type="project" value="InterPro"/>
</dbReference>
<dbReference type="InterPro" id="IPR018779">
    <property type="entry name" value="RecJ_C"/>
</dbReference>